<evidence type="ECO:0000313" key="5">
    <source>
        <dbReference type="EMBL" id="OWT65792.1"/>
    </source>
</evidence>
<dbReference type="InterPro" id="IPR039424">
    <property type="entry name" value="SBP_5"/>
</dbReference>
<dbReference type="Gene3D" id="3.90.76.10">
    <property type="entry name" value="Dipeptide-binding Protein, Domain 1"/>
    <property type="match status" value="1"/>
</dbReference>
<evidence type="ECO:0000256" key="2">
    <source>
        <dbReference type="ARBA" id="ARBA00022729"/>
    </source>
</evidence>
<dbReference type="GO" id="GO:0015833">
    <property type="term" value="P:peptide transport"/>
    <property type="evidence" value="ECO:0007669"/>
    <property type="project" value="TreeGrafter"/>
</dbReference>
<dbReference type="PROSITE" id="PS01040">
    <property type="entry name" value="SBP_BACTERIAL_5"/>
    <property type="match status" value="1"/>
</dbReference>
<dbReference type="PIRSF" id="PIRSF002741">
    <property type="entry name" value="MppA"/>
    <property type="match status" value="1"/>
</dbReference>
<dbReference type="Gene3D" id="3.10.105.10">
    <property type="entry name" value="Dipeptide-binding Protein, Domain 3"/>
    <property type="match status" value="1"/>
</dbReference>
<protein>
    <recommendedName>
        <fullName evidence="4">Solute-binding protein family 5 domain-containing protein</fullName>
    </recommendedName>
</protein>
<dbReference type="GO" id="GO:0043190">
    <property type="term" value="C:ATP-binding cassette (ABC) transporter complex"/>
    <property type="evidence" value="ECO:0007669"/>
    <property type="project" value="InterPro"/>
</dbReference>
<dbReference type="GO" id="GO:0030288">
    <property type="term" value="C:outer membrane-bounded periplasmic space"/>
    <property type="evidence" value="ECO:0007669"/>
    <property type="project" value="UniProtKB-ARBA"/>
</dbReference>
<dbReference type="PANTHER" id="PTHR30290">
    <property type="entry name" value="PERIPLASMIC BINDING COMPONENT OF ABC TRANSPORTER"/>
    <property type="match status" value="1"/>
</dbReference>
<evidence type="ECO:0000256" key="3">
    <source>
        <dbReference type="SAM" id="SignalP"/>
    </source>
</evidence>
<dbReference type="GO" id="GO:1904680">
    <property type="term" value="F:peptide transmembrane transporter activity"/>
    <property type="evidence" value="ECO:0007669"/>
    <property type="project" value="TreeGrafter"/>
</dbReference>
<dbReference type="CDD" id="cd08498">
    <property type="entry name" value="PBP2_NikA_DppA_OppA_like_2"/>
    <property type="match status" value="1"/>
</dbReference>
<dbReference type="SUPFAM" id="SSF53850">
    <property type="entry name" value="Periplasmic binding protein-like II"/>
    <property type="match status" value="1"/>
</dbReference>
<dbReference type="EMBL" id="NJIH01000002">
    <property type="protein sequence ID" value="OWT65792.1"/>
    <property type="molecule type" value="Genomic_DNA"/>
</dbReference>
<proteinExistence type="inferred from homology"/>
<dbReference type="PANTHER" id="PTHR30290:SF38">
    <property type="entry name" value="D,D-DIPEPTIDE-BINDING PERIPLASMIC PROTEIN DDPA-RELATED"/>
    <property type="match status" value="1"/>
</dbReference>
<sequence length="509" mass="56664">MKHWLSLAVLLLGVGFGAQPAMSQPTLKNLVIEQGSDIVSLDPQLEIDTATGRVTQNIYDSLFRVGPDGNPVPHLAVSYRLVDPLTWEINLRHGVKFHDGEDFNAEAVKFSIERSRDQSIKPRPRLAAYYTTFADVEVVDPYTVRIKTKEPDPIVIRRLTGLFGVMLPPKYIKKYGNDILKTKPVGTGPYKFVRWDKDESLVLQANDQYWGRKSGIERVTFKPVSEITTRIADLKLGRADIISDVPPDQIKSLRETANVSVKVMMSSRNIHIVFNPLNGGPLADRRVRVALTHAVDVDGLIKNILGGHGRRIATLFIPETAGFDPTVKPLSYDPALAKKMLAEAGYPKGFEVGFDVPSGRYVKIDEIAEAIAGQLAAVGVTAKIHRYEWGGFVKRWAARKFSGLAILGAGDEMFDADQLLTSRLITNANYGGFYSNPKLDKLILAGRKTTDVAARMKIYSDIQHIIQEDAPILPLYQQPNIYGIRSDRIQWKPTIDEKIDLDQITVVGH</sequence>
<evidence type="ECO:0000259" key="4">
    <source>
        <dbReference type="Pfam" id="PF00496"/>
    </source>
</evidence>
<name>A0A225MXJ3_9BURK</name>
<feature type="signal peptide" evidence="3">
    <location>
        <begin position="1"/>
        <end position="23"/>
    </location>
</feature>
<dbReference type="Proteomes" id="UP000214603">
    <property type="component" value="Unassembled WGS sequence"/>
</dbReference>
<comment type="caution">
    <text evidence="5">The sequence shown here is derived from an EMBL/GenBank/DDBJ whole genome shotgun (WGS) entry which is preliminary data.</text>
</comment>
<dbReference type="OrthoDB" id="9801799at2"/>
<dbReference type="Gene3D" id="3.40.190.10">
    <property type="entry name" value="Periplasmic binding protein-like II"/>
    <property type="match status" value="1"/>
</dbReference>
<reference evidence="6" key="1">
    <citation type="submission" date="2017-06" db="EMBL/GenBank/DDBJ databases">
        <title>Herbaspirillum phytohormonus sp. nov., isolated from the root nodule of Robinia pseudoacacia in lead-zinc mine.</title>
        <authorList>
            <person name="Fan M."/>
            <person name="Lin Y."/>
        </authorList>
    </citation>
    <scope>NUCLEOTIDE SEQUENCE [LARGE SCALE GENOMIC DNA]</scope>
    <source>
        <strain evidence="6">SC-089</strain>
    </source>
</reference>
<keyword evidence="2 3" id="KW-0732">Signal</keyword>
<dbReference type="InterPro" id="IPR023765">
    <property type="entry name" value="SBP_5_CS"/>
</dbReference>
<dbReference type="InterPro" id="IPR030678">
    <property type="entry name" value="Peptide/Ni-bd"/>
</dbReference>
<comment type="similarity">
    <text evidence="1">Belongs to the bacterial solute-binding protein 5 family.</text>
</comment>
<feature type="chain" id="PRO_5013393424" description="Solute-binding protein family 5 domain-containing protein" evidence="3">
    <location>
        <begin position="24"/>
        <end position="509"/>
    </location>
</feature>
<accession>A0A225MXJ3</accession>
<evidence type="ECO:0000256" key="1">
    <source>
        <dbReference type="ARBA" id="ARBA00005695"/>
    </source>
</evidence>
<evidence type="ECO:0000313" key="6">
    <source>
        <dbReference type="Proteomes" id="UP000214603"/>
    </source>
</evidence>
<keyword evidence="6" id="KW-1185">Reference proteome</keyword>
<dbReference type="Pfam" id="PF00496">
    <property type="entry name" value="SBP_bac_5"/>
    <property type="match status" value="1"/>
</dbReference>
<dbReference type="AlphaFoldDB" id="A0A225MXJ3"/>
<dbReference type="RefSeq" id="WP_088601941.1">
    <property type="nucleotide sequence ID" value="NZ_NJIH01000002.1"/>
</dbReference>
<gene>
    <name evidence="5" type="ORF">CEY11_03425</name>
</gene>
<feature type="domain" description="Solute-binding protein family 5" evidence="4">
    <location>
        <begin position="70"/>
        <end position="423"/>
    </location>
</feature>
<organism evidence="5 6">
    <name type="scientific">Candidimonas nitroreducens</name>
    <dbReference type="NCBI Taxonomy" id="683354"/>
    <lineage>
        <taxon>Bacteria</taxon>
        <taxon>Pseudomonadati</taxon>
        <taxon>Pseudomonadota</taxon>
        <taxon>Betaproteobacteria</taxon>
        <taxon>Burkholderiales</taxon>
        <taxon>Alcaligenaceae</taxon>
        <taxon>Candidimonas</taxon>
    </lineage>
</organism>
<dbReference type="InterPro" id="IPR000914">
    <property type="entry name" value="SBP_5_dom"/>
</dbReference>